<name>A0A369I6U0_9BACT</name>
<dbReference type="InterPro" id="IPR011042">
    <property type="entry name" value="6-blade_b-propeller_TolB-like"/>
</dbReference>
<dbReference type="Gene3D" id="2.120.10.30">
    <property type="entry name" value="TolB, C-terminal domain"/>
    <property type="match status" value="1"/>
</dbReference>
<evidence type="ECO:0008006" key="3">
    <source>
        <dbReference type="Google" id="ProtNLM"/>
    </source>
</evidence>
<evidence type="ECO:0000313" key="1">
    <source>
        <dbReference type="EMBL" id="RDB02386.1"/>
    </source>
</evidence>
<accession>A0A369I6U0</accession>
<dbReference type="Proteomes" id="UP000253141">
    <property type="component" value="Unassembled WGS sequence"/>
</dbReference>
<reference evidence="1 2" key="1">
    <citation type="submission" date="2018-07" db="EMBL/GenBank/DDBJ databases">
        <title>Genome analysis of Runella aurantiaca.</title>
        <authorList>
            <person name="Yang X."/>
        </authorList>
    </citation>
    <scope>NUCLEOTIDE SEQUENCE [LARGE SCALE GENOMIC DNA]</scope>
    <source>
        <strain evidence="1 2">YX9</strain>
    </source>
</reference>
<dbReference type="Pfam" id="PF06739">
    <property type="entry name" value="SBBP"/>
    <property type="match status" value="2"/>
</dbReference>
<dbReference type="RefSeq" id="WP_114464518.1">
    <property type="nucleotide sequence ID" value="NZ_QPIW01000045.1"/>
</dbReference>
<dbReference type="EMBL" id="QPIW01000045">
    <property type="protein sequence ID" value="RDB02386.1"/>
    <property type="molecule type" value="Genomic_DNA"/>
</dbReference>
<keyword evidence="2" id="KW-1185">Reference proteome</keyword>
<dbReference type="PANTHER" id="PTHR35580:SF1">
    <property type="entry name" value="PHYTASE-LIKE DOMAIN-CONTAINING PROTEIN"/>
    <property type="match status" value="1"/>
</dbReference>
<dbReference type="PANTHER" id="PTHR35580">
    <property type="entry name" value="CELL SURFACE GLYCOPROTEIN (S-LAYER PROTEIN)-LIKE PROTEIN"/>
    <property type="match status" value="1"/>
</dbReference>
<dbReference type="InterPro" id="IPR052918">
    <property type="entry name" value="Motility_Chemotaxis_Reg"/>
</dbReference>
<sequence length="669" mass="70342">MNLKSKSLYKLIFIHLTFLGLGNFFLACDWANPVLKSLRNCTLPTDITITRDTVDLRKYTFSIATIAPTDVKTVTWKVLNGTTVLIQSTLNATQTYAYTASSNGNYTVSAEIESFCGEKKTLNKALSVKACIQPTAINTLIISNNNTYSFGLVTNNPADVKSVNWKVISGNNTVNQEQRNDVSTFNYTFNSSGSYIISADIVTVCGENINRTLAVTVTIAGISSASNFKAWRNGGAGNDVGNGVAVDGLGNVYVIGNYGSTIAFGATTLNVTGSNDIFVAKYNSNGDLAWVQRITGDGTDEGKGIAVDSNGDVYVVGQVSSNAGFFNTTSNVITNTPVRRQTNGPTDIFVAKYNRDGQMLWNKLYGGGSPDQGVGIALHSSGIYITGFFSAPSASFGSTTIQASGIEGKYDAFLAKLNANGDALWAVSCGGFENDYASSVAVDTEGNAYITGNFSSPATFRSVSGASTVYTSNTTPDIFIAKYSSNGNLIAFHNSGSGTPAFGSSVAVSGNSVYVTGIIQGGNYGNTPVNYRGGGDIFLGKYNSNNLSVQWIRTAGGLGSEAGNSVVIDKSGNAYITGLLSDNTLFENTTVRSSGNTDVFLAQYDVNGNFRFVKTTGGSGSDGGTSIAINTTGNLLMLAGFYSSSFVFGTPPALTYSGGLDIFISKYPD</sequence>
<gene>
    <name evidence="1" type="ORF">DVG78_29050</name>
</gene>
<protein>
    <recommendedName>
        <fullName evidence="3">Beta-propeller repeat-containing protein</fullName>
    </recommendedName>
</protein>
<organism evidence="1 2">
    <name type="scientific">Runella aurantiaca</name>
    <dbReference type="NCBI Taxonomy" id="2282308"/>
    <lineage>
        <taxon>Bacteria</taxon>
        <taxon>Pseudomonadati</taxon>
        <taxon>Bacteroidota</taxon>
        <taxon>Cytophagia</taxon>
        <taxon>Cytophagales</taxon>
        <taxon>Spirosomataceae</taxon>
        <taxon>Runella</taxon>
    </lineage>
</organism>
<dbReference type="PROSITE" id="PS51257">
    <property type="entry name" value="PROKAR_LIPOPROTEIN"/>
    <property type="match status" value="1"/>
</dbReference>
<proteinExistence type="predicted"/>
<evidence type="ECO:0000313" key="2">
    <source>
        <dbReference type="Proteomes" id="UP000253141"/>
    </source>
</evidence>
<comment type="caution">
    <text evidence="1">The sequence shown here is derived from an EMBL/GenBank/DDBJ whole genome shotgun (WGS) entry which is preliminary data.</text>
</comment>
<dbReference type="SUPFAM" id="SSF63825">
    <property type="entry name" value="YWTD domain"/>
    <property type="match status" value="1"/>
</dbReference>
<dbReference type="InterPro" id="IPR010620">
    <property type="entry name" value="SBBP_repeat"/>
</dbReference>
<dbReference type="OrthoDB" id="937114at2"/>
<dbReference type="AlphaFoldDB" id="A0A369I6U0"/>